<dbReference type="VGNC" id="VGNC:70866">
    <property type="gene designation" value="CCDC30"/>
</dbReference>
<keyword evidence="1" id="KW-0175">Coiled coil</keyword>
<dbReference type="FunCoup" id="A0A5F8AF68">
    <property type="interactions" value="147"/>
</dbReference>
<dbReference type="Proteomes" id="UP000006718">
    <property type="component" value="Chromosome 1"/>
</dbReference>
<dbReference type="InterPro" id="IPR031476">
    <property type="entry name" value="DUF4686"/>
</dbReference>
<feature type="region of interest" description="Disordered" evidence="2">
    <location>
        <begin position="303"/>
        <end position="382"/>
    </location>
</feature>
<reference evidence="3" key="2">
    <citation type="submission" date="2019-01" db="EMBL/GenBank/DDBJ databases">
        <authorList>
            <person name="Graves T."/>
            <person name="Eichler E.E."/>
            <person name="Wilson R.K."/>
        </authorList>
    </citation>
    <scope>NUCLEOTIDE SEQUENCE [LARGE SCALE GENOMIC DNA]</scope>
    <source>
        <strain evidence="3">17573</strain>
    </source>
</reference>
<dbReference type="ExpressionAtlas" id="A0A5F8AF68">
    <property type="expression patterns" value="baseline and differential"/>
</dbReference>
<evidence type="ECO:0000313" key="4">
    <source>
        <dbReference type="Proteomes" id="UP000006718"/>
    </source>
</evidence>
<feature type="compositionally biased region" description="Low complexity" evidence="2">
    <location>
        <begin position="397"/>
        <end position="412"/>
    </location>
</feature>
<proteinExistence type="predicted"/>
<feature type="compositionally biased region" description="Basic and acidic residues" evidence="2">
    <location>
        <begin position="322"/>
        <end position="382"/>
    </location>
</feature>
<dbReference type="GeneTree" id="ENSGT00390000007816"/>
<keyword evidence="4" id="KW-1185">Reference proteome</keyword>
<dbReference type="VEuPathDB" id="HostDB:ENSMMUG00000013128"/>
<dbReference type="PANTHER" id="PTHR34479:SF1">
    <property type="entry name" value="COILED-COIL DOMAIN-CONTAINING PROTEIN 30"/>
    <property type="match status" value="1"/>
</dbReference>
<protein>
    <submittedName>
        <fullName evidence="3">Coiled-coil domain containing 30</fullName>
    </submittedName>
</protein>
<evidence type="ECO:0000313" key="3">
    <source>
        <dbReference type="Ensembl" id="ENSMMUP00000076523.1"/>
    </source>
</evidence>
<dbReference type="SMR" id="A0A5F8AF68"/>
<dbReference type="Pfam" id="PF15742">
    <property type="entry name" value="DUF4686"/>
    <property type="match status" value="1"/>
</dbReference>
<sequence length="936" mass="109287">MNKTKESHNEDLEKDKTSQNYLGKGMEQVAKKLGVAHEEIQRLTDELQVREKEQCKLDSALKKAQLEIDKLKENLVKQKENDAADLQKAKEHNQRLDEEILALRNRVRSLDSEKKVLGEMVERLKGEVCESQDNKQLEDHSPGKTVGGEQREQILKMSQEKNEMFESEWSKEREREKQLASGLDTAEKALKAESESHGLISRFNLLSCHLGKIYQEIQSAYILKRDLEELQKSKSELICLYNEVHNLPGASESRDHFLIACDLLRRENSELETKVLKLSQEFAQLNHFTLRGKTAPSNLITSENICKDPESNEPVLEIEIQSPKEEREELCPKLGERKQKEIPEESVKEGSFPREGQKEEGSQQNQDMKDEEKEQRLTMKPEEVVRLREELSRINQSLLQSQSSGDSSDDSGAQYPSSGDKLKYNQQGEVQQLHQNLHRLQILCNSAENELRYERGKNLDLKQHNSLLQEENIKIKIELKHAQQKLLESTKMCSSLTAECKQSQQKIKELELEVLKQTQSIKSQNNLQEKLAQEKSKVADAEEKILDLQRKLEHAHKVCLIDTCISEKQQLEEKIKEATENEAKVKQQYQEEQQKRKLLYQNTDELHRQVRTLQDKENLLEMTCSQQQSRIQQQEALLKQLENEKRKYDEDVKSNQELSEKLSKLQQEKEALREEYLRLLKLLNVHVRNYNEKHQQHKIKLQKVKYRLTNEVELRDKRINEFEDEIGILQHKIEKEKAIQDQITAQNDTLLLEKRKLQEQVIEQEQLIHSNKWTISSIQSRVLYMDKENKQLQENSLRLTQQIGFLERIIRSIHIRRGENLKEFPVPKWWHRGKLASLPATKKRKEIYSTEVCACNNAELQHEDESVPKATEKWKHSEQMVGESNFRIHNALPLNLPGTHCLENLSTYGFYAGKSKTEVVRFPTFLGFPARNQSLS</sequence>
<feature type="coiled-coil region" evidence="1">
    <location>
        <begin position="719"/>
        <end position="767"/>
    </location>
</feature>
<dbReference type="Bgee" id="ENSMMUG00000013128">
    <property type="expression patterns" value="Expressed in spermatid and 21 other cell types or tissues"/>
</dbReference>
<dbReference type="Ensembl" id="ENSMMUT00000101376.1">
    <property type="protein sequence ID" value="ENSMMUP00000076523.1"/>
    <property type="gene ID" value="ENSMMUG00000013128.4"/>
</dbReference>
<dbReference type="AlphaFoldDB" id="A0A5F8AF68"/>
<feature type="coiled-coil region" evidence="1">
    <location>
        <begin position="26"/>
        <end position="113"/>
    </location>
</feature>
<dbReference type="PANTHER" id="PTHR34479">
    <property type="entry name" value="COILED-COIL DOMAIN-CONTAINING PROTEIN 30"/>
    <property type="match status" value="1"/>
</dbReference>
<dbReference type="OMA" id="ENYVDHI"/>
<feature type="region of interest" description="Disordered" evidence="2">
    <location>
        <begin position="397"/>
        <end position="422"/>
    </location>
</feature>
<name>A0A5F8AF68_MACMU</name>
<feature type="coiled-coil region" evidence="1">
    <location>
        <begin position="430"/>
        <end position="595"/>
    </location>
</feature>
<feature type="compositionally biased region" description="Basic and acidic residues" evidence="2">
    <location>
        <begin position="1"/>
        <end position="17"/>
    </location>
</feature>
<dbReference type="InParanoid" id="A0A5F8AF68"/>
<evidence type="ECO:0000313" key="5">
    <source>
        <dbReference type="VGNC" id="VGNC:70866"/>
    </source>
</evidence>
<evidence type="ECO:0000256" key="1">
    <source>
        <dbReference type="SAM" id="Coils"/>
    </source>
</evidence>
<reference evidence="3" key="3">
    <citation type="submission" date="2025-08" db="UniProtKB">
        <authorList>
            <consortium name="Ensembl"/>
        </authorList>
    </citation>
    <scope>IDENTIFICATION</scope>
    <source>
        <strain evidence="3">17573</strain>
    </source>
</reference>
<dbReference type="STRING" id="9544.ENSMMUP00000076523"/>
<accession>A0A5F8AF68</accession>
<gene>
    <name evidence="3 5" type="primary">CCDC30</name>
</gene>
<organism evidence="3 4">
    <name type="scientific">Macaca mulatta</name>
    <name type="common">Rhesus macaque</name>
    <dbReference type="NCBI Taxonomy" id="9544"/>
    <lineage>
        <taxon>Eukaryota</taxon>
        <taxon>Metazoa</taxon>
        <taxon>Chordata</taxon>
        <taxon>Craniata</taxon>
        <taxon>Vertebrata</taxon>
        <taxon>Euteleostomi</taxon>
        <taxon>Mammalia</taxon>
        <taxon>Eutheria</taxon>
        <taxon>Euarchontoglires</taxon>
        <taxon>Primates</taxon>
        <taxon>Haplorrhini</taxon>
        <taxon>Catarrhini</taxon>
        <taxon>Cercopithecidae</taxon>
        <taxon>Cercopithecinae</taxon>
        <taxon>Macaca</taxon>
    </lineage>
</organism>
<reference evidence="4" key="1">
    <citation type="journal article" date="2007" name="Science">
        <title>Evolutionary and biomedical insights from the rhesus macaque genome.</title>
        <authorList>
            <person name="Gibbs R.A."/>
            <person name="Rogers J."/>
            <person name="Katze M.G."/>
            <person name="Bumgarner R."/>
            <person name="Weinstock G.M."/>
            <person name="Mardis E.R."/>
            <person name="Remington K.A."/>
            <person name="Strausberg R.L."/>
            <person name="Venter J.C."/>
            <person name="Wilson R.K."/>
            <person name="Batzer M.A."/>
            <person name="Bustamante C.D."/>
            <person name="Eichler E.E."/>
            <person name="Hahn M.W."/>
            <person name="Hardison R.C."/>
            <person name="Makova K.D."/>
            <person name="Miller W."/>
            <person name="Milosavljevic A."/>
            <person name="Palermo R.E."/>
            <person name="Siepel A."/>
            <person name="Sikela J.M."/>
            <person name="Attaway T."/>
            <person name="Bell S."/>
            <person name="Bernard K.E."/>
            <person name="Buhay C.J."/>
            <person name="Chandrabose M.N."/>
            <person name="Dao M."/>
            <person name="Davis C."/>
            <person name="Delehaunty K.D."/>
            <person name="Ding Y."/>
            <person name="Dinh H.H."/>
            <person name="Dugan-Rocha S."/>
            <person name="Fulton L.A."/>
            <person name="Gabisi R.A."/>
            <person name="Garner T.T."/>
            <person name="Godfrey J."/>
            <person name="Hawes A.C."/>
            <person name="Hernandez J."/>
            <person name="Hines S."/>
            <person name="Holder M."/>
            <person name="Hume J."/>
            <person name="Jhangiani S.N."/>
            <person name="Joshi V."/>
            <person name="Khan Z.M."/>
            <person name="Kirkness E.F."/>
            <person name="Cree A."/>
            <person name="Fowler R.G."/>
            <person name="Lee S."/>
            <person name="Lewis L.R."/>
            <person name="Li Z."/>
            <person name="Liu Y.-S."/>
            <person name="Moore S.M."/>
            <person name="Muzny D."/>
            <person name="Nazareth L.V."/>
            <person name="Ngo D.N."/>
            <person name="Okwuonu G.O."/>
            <person name="Pai G."/>
            <person name="Parker D."/>
            <person name="Paul H.A."/>
            <person name="Pfannkoch C."/>
            <person name="Pohl C.S."/>
            <person name="Rogers Y.-H.C."/>
            <person name="Ruiz S.J."/>
            <person name="Sabo A."/>
            <person name="Santibanez J."/>
            <person name="Schneider B.W."/>
            <person name="Smith S.M."/>
            <person name="Sodergren E."/>
            <person name="Svatek A.F."/>
            <person name="Utterback T.R."/>
            <person name="Vattathil S."/>
            <person name="Warren W."/>
            <person name="White C.S."/>
            <person name="Chinwalla A.T."/>
            <person name="Feng Y."/>
            <person name="Halpern A.L."/>
            <person name="Hillier L.W."/>
            <person name="Huang X."/>
            <person name="Minx P."/>
            <person name="Nelson J.O."/>
            <person name="Pepin K.H."/>
            <person name="Qin X."/>
            <person name="Sutton G.G."/>
            <person name="Venter E."/>
            <person name="Walenz B.P."/>
            <person name="Wallis J.W."/>
            <person name="Worley K.C."/>
            <person name="Yang S.-P."/>
            <person name="Jones S.M."/>
            <person name="Marra M.A."/>
            <person name="Rocchi M."/>
            <person name="Schein J.E."/>
            <person name="Baertsch R."/>
            <person name="Clarke L."/>
            <person name="Csuros M."/>
            <person name="Glasscock J."/>
            <person name="Harris R.A."/>
            <person name="Havlak P."/>
            <person name="Jackson A.R."/>
            <person name="Jiang H."/>
            <person name="Liu Y."/>
            <person name="Messina D.N."/>
            <person name="Shen Y."/>
            <person name="Song H.X.-Z."/>
            <person name="Wylie T."/>
            <person name="Zhang L."/>
            <person name="Birney E."/>
            <person name="Han K."/>
            <person name="Konkel M.K."/>
            <person name="Lee J."/>
            <person name="Smit A.F.A."/>
            <person name="Ullmer B."/>
            <person name="Wang H."/>
            <person name="Xing J."/>
            <person name="Burhans R."/>
            <person name="Cheng Z."/>
            <person name="Karro J.E."/>
            <person name="Ma J."/>
            <person name="Raney B."/>
            <person name="She X."/>
            <person name="Cox M.J."/>
            <person name="Demuth J.P."/>
            <person name="Dumas L.J."/>
            <person name="Han S.-G."/>
            <person name="Hopkins J."/>
            <person name="Karimpour-Fard A."/>
            <person name="Kim Y.H."/>
            <person name="Pollack J.R."/>
            <person name="Vinar T."/>
            <person name="Addo-Quaye C."/>
            <person name="Degenhardt J."/>
            <person name="Denby A."/>
            <person name="Hubisz M.J."/>
            <person name="Indap A."/>
            <person name="Kosiol C."/>
            <person name="Lahn B.T."/>
            <person name="Lawson H.A."/>
            <person name="Marklein A."/>
            <person name="Nielsen R."/>
            <person name="Vallender E.J."/>
            <person name="Clark A.G."/>
            <person name="Ferguson B."/>
            <person name="Hernandez R.D."/>
            <person name="Hirani K."/>
            <person name="Kehrer-Sawatzki H."/>
            <person name="Kolb J."/>
            <person name="Patil S."/>
            <person name="Pu L.-L."/>
            <person name="Ren Y."/>
            <person name="Smith D.G."/>
            <person name="Wheeler D.A."/>
            <person name="Schenck I."/>
            <person name="Ball E.V."/>
            <person name="Chen R."/>
            <person name="Cooper D.N."/>
            <person name="Giardine B."/>
            <person name="Hsu F."/>
            <person name="Kent W.J."/>
            <person name="Lesk A."/>
            <person name="Nelson D.L."/>
            <person name="O'brien W.E."/>
            <person name="Pruefer K."/>
            <person name="Stenson P.D."/>
            <person name="Wallace J.C."/>
            <person name="Ke H."/>
            <person name="Liu X.-M."/>
            <person name="Wang P."/>
            <person name="Xiang A.P."/>
            <person name="Yang F."/>
            <person name="Barber G.P."/>
            <person name="Haussler D."/>
            <person name="Karolchik D."/>
            <person name="Kern A.D."/>
            <person name="Kuhn R.M."/>
            <person name="Smith K.E."/>
            <person name="Zwieg A.S."/>
        </authorList>
    </citation>
    <scope>NUCLEOTIDE SEQUENCE [LARGE SCALE GENOMIC DNA]</scope>
    <source>
        <strain evidence="4">17573</strain>
    </source>
</reference>
<evidence type="ECO:0000256" key="2">
    <source>
        <dbReference type="SAM" id="MobiDB-lite"/>
    </source>
</evidence>
<feature type="region of interest" description="Disordered" evidence="2">
    <location>
        <begin position="1"/>
        <end position="25"/>
    </location>
</feature>
<dbReference type="InterPro" id="IPR052825">
    <property type="entry name" value="CCD-Prefoldin_beta-like"/>
</dbReference>
<reference evidence="3" key="4">
    <citation type="submission" date="2025-09" db="UniProtKB">
        <authorList>
            <consortium name="Ensembl"/>
        </authorList>
    </citation>
    <scope>IDENTIFICATION</scope>
    <source>
        <strain evidence="3">17573</strain>
    </source>
</reference>
<feature type="coiled-coil region" evidence="1">
    <location>
        <begin position="624"/>
        <end position="682"/>
    </location>
</feature>